<organism evidence="11 12">
    <name type="scientific">Hesseltinella vesiculosa</name>
    <dbReference type="NCBI Taxonomy" id="101127"/>
    <lineage>
        <taxon>Eukaryota</taxon>
        <taxon>Fungi</taxon>
        <taxon>Fungi incertae sedis</taxon>
        <taxon>Mucoromycota</taxon>
        <taxon>Mucoromycotina</taxon>
        <taxon>Mucoromycetes</taxon>
        <taxon>Mucorales</taxon>
        <taxon>Cunninghamellaceae</taxon>
        <taxon>Hesseltinella</taxon>
    </lineage>
</organism>
<feature type="domain" description="C2H2-type" evidence="10">
    <location>
        <begin position="91"/>
        <end position="121"/>
    </location>
</feature>
<dbReference type="PANTHER" id="PTHR45718">
    <property type="entry name" value="TRANSCRIPTIONAL ACTIVATOR CUBITUS INTERRUPTUS"/>
    <property type="match status" value="1"/>
</dbReference>
<dbReference type="PROSITE" id="PS00028">
    <property type="entry name" value="ZINC_FINGER_C2H2_1"/>
    <property type="match status" value="2"/>
</dbReference>
<dbReference type="SUPFAM" id="SSF57667">
    <property type="entry name" value="beta-beta-alpha zinc fingers"/>
    <property type="match status" value="2"/>
</dbReference>
<evidence type="ECO:0000256" key="6">
    <source>
        <dbReference type="ARBA" id="ARBA00023242"/>
    </source>
</evidence>
<dbReference type="Gene3D" id="3.30.160.60">
    <property type="entry name" value="Classic Zinc Finger"/>
    <property type="match status" value="2"/>
</dbReference>
<keyword evidence="12" id="KW-1185">Reference proteome</keyword>
<evidence type="ECO:0000256" key="2">
    <source>
        <dbReference type="ARBA" id="ARBA00022723"/>
    </source>
</evidence>
<sequence>METPPSISTTQQLPSTPNPVQESHLVCQWNSCSRPFADYDTLSQHLSEDHIGWKRGEYCCEWTNCARKGVKCHNRFALIMHLRIHTGEKPYECKVEGCGMNFGRSDALNRHMKTDHYVETEDTTMNSHIHDQPAITTTSAVKPEVHYGADGKPIRKRKSGPEHDHGKHKRGKTDLHGSDIDELDDDDLVSAASFALQPSSDGQKKSSEQPAHVKYKFAKAKLQYILRENEMLSDEWATVQQRLKRLQTERRVLLDVLMSAEDDQDDTLSFEDDDEDEVEHDLHTNHATVEKVTL</sequence>
<feature type="region of interest" description="Disordered" evidence="9">
    <location>
        <begin position="263"/>
        <end position="294"/>
    </location>
</feature>
<evidence type="ECO:0000313" key="11">
    <source>
        <dbReference type="EMBL" id="ORX55603.1"/>
    </source>
</evidence>
<dbReference type="SMART" id="SM00355">
    <property type="entry name" value="ZnF_C2H2"/>
    <property type="match status" value="3"/>
</dbReference>
<keyword evidence="8" id="KW-0175">Coiled coil</keyword>
<dbReference type="InterPro" id="IPR056515">
    <property type="entry name" value="INO80E_N"/>
</dbReference>
<keyword evidence="4 7" id="KW-0863">Zinc-finger</keyword>
<dbReference type="GO" id="GO:0000978">
    <property type="term" value="F:RNA polymerase II cis-regulatory region sequence-specific DNA binding"/>
    <property type="evidence" value="ECO:0007669"/>
    <property type="project" value="TreeGrafter"/>
</dbReference>
<dbReference type="EMBL" id="MCGT01000011">
    <property type="protein sequence ID" value="ORX55603.1"/>
    <property type="molecule type" value="Genomic_DNA"/>
</dbReference>
<name>A0A1X2GK27_9FUNG</name>
<evidence type="ECO:0000256" key="4">
    <source>
        <dbReference type="ARBA" id="ARBA00022771"/>
    </source>
</evidence>
<dbReference type="InterPro" id="IPR013087">
    <property type="entry name" value="Znf_C2H2_type"/>
</dbReference>
<evidence type="ECO:0000256" key="5">
    <source>
        <dbReference type="ARBA" id="ARBA00022833"/>
    </source>
</evidence>
<dbReference type="STRING" id="101127.A0A1X2GK27"/>
<dbReference type="AlphaFoldDB" id="A0A1X2GK27"/>
<evidence type="ECO:0000313" key="12">
    <source>
        <dbReference type="Proteomes" id="UP000242146"/>
    </source>
</evidence>
<dbReference type="OrthoDB" id="3437960at2759"/>
<evidence type="ECO:0000256" key="1">
    <source>
        <dbReference type="ARBA" id="ARBA00004123"/>
    </source>
</evidence>
<proteinExistence type="predicted"/>
<keyword evidence="6" id="KW-0539">Nucleus</keyword>
<comment type="caution">
    <text evidence="11">The sequence shown here is derived from an EMBL/GenBank/DDBJ whole genome shotgun (WGS) entry which is preliminary data.</text>
</comment>
<keyword evidence="2" id="KW-0479">Metal-binding</keyword>
<dbReference type="GO" id="GO:0008270">
    <property type="term" value="F:zinc ion binding"/>
    <property type="evidence" value="ECO:0007669"/>
    <property type="project" value="UniProtKB-KW"/>
</dbReference>
<accession>A0A1X2GK27</accession>
<evidence type="ECO:0000256" key="8">
    <source>
        <dbReference type="SAM" id="Coils"/>
    </source>
</evidence>
<evidence type="ECO:0000256" key="9">
    <source>
        <dbReference type="SAM" id="MobiDB-lite"/>
    </source>
</evidence>
<keyword evidence="3" id="KW-0677">Repeat</keyword>
<feature type="compositionally biased region" description="Acidic residues" evidence="9">
    <location>
        <begin position="263"/>
        <end position="279"/>
    </location>
</feature>
<feature type="domain" description="C2H2-type" evidence="10">
    <location>
        <begin position="25"/>
        <end position="55"/>
    </location>
</feature>
<dbReference type="FunFam" id="3.30.160.60:FF:000446">
    <property type="entry name" value="Zinc finger protein"/>
    <property type="match status" value="1"/>
</dbReference>
<dbReference type="GO" id="GO:0005634">
    <property type="term" value="C:nucleus"/>
    <property type="evidence" value="ECO:0007669"/>
    <property type="project" value="UniProtKB-SubCell"/>
</dbReference>
<dbReference type="InterPro" id="IPR043359">
    <property type="entry name" value="GLI-like"/>
</dbReference>
<dbReference type="Pfam" id="PF23561">
    <property type="entry name" value="zf-C2H2_15"/>
    <property type="match status" value="1"/>
</dbReference>
<dbReference type="PANTHER" id="PTHR45718:SF4">
    <property type="entry name" value="TRANSCRIPTIONAL ACTIVATOR CUBITUS INTERRUPTUS"/>
    <property type="match status" value="1"/>
</dbReference>
<feature type="coiled-coil region" evidence="8">
    <location>
        <begin position="229"/>
        <end position="263"/>
    </location>
</feature>
<feature type="domain" description="C2H2-type" evidence="10">
    <location>
        <begin position="63"/>
        <end position="90"/>
    </location>
</feature>
<dbReference type="GO" id="GO:0000981">
    <property type="term" value="F:DNA-binding transcription factor activity, RNA polymerase II-specific"/>
    <property type="evidence" value="ECO:0007669"/>
    <property type="project" value="TreeGrafter"/>
</dbReference>
<dbReference type="Pfam" id="PF00096">
    <property type="entry name" value="zf-C2H2"/>
    <property type="match status" value="1"/>
</dbReference>
<dbReference type="Proteomes" id="UP000242146">
    <property type="component" value="Unassembled WGS sequence"/>
</dbReference>
<protein>
    <recommendedName>
        <fullName evidence="10">C2H2-type domain-containing protein</fullName>
    </recommendedName>
</protein>
<evidence type="ECO:0000259" key="10">
    <source>
        <dbReference type="PROSITE" id="PS50157"/>
    </source>
</evidence>
<feature type="compositionally biased region" description="Basic and acidic residues" evidence="9">
    <location>
        <begin position="143"/>
        <end position="165"/>
    </location>
</feature>
<evidence type="ECO:0000256" key="3">
    <source>
        <dbReference type="ARBA" id="ARBA00022737"/>
    </source>
</evidence>
<evidence type="ECO:0000256" key="7">
    <source>
        <dbReference type="PROSITE-ProRule" id="PRU00042"/>
    </source>
</evidence>
<dbReference type="InterPro" id="IPR048420">
    <property type="entry name" value="Zap1-like_Znf1"/>
</dbReference>
<dbReference type="InterPro" id="IPR056436">
    <property type="entry name" value="Znf-C2H2_ZIC1-5/GLI1-3-like"/>
</dbReference>
<gene>
    <name evidence="11" type="ORF">DM01DRAFT_1304111</name>
</gene>
<feature type="region of interest" description="Disordered" evidence="9">
    <location>
        <begin position="131"/>
        <end position="182"/>
    </location>
</feature>
<dbReference type="PROSITE" id="PS50157">
    <property type="entry name" value="ZINC_FINGER_C2H2_2"/>
    <property type="match status" value="3"/>
</dbReference>
<dbReference type="InterPro" id="IPR036236">
    <property type="entry name" value="Znf_C2H2_sf"/>
</dbReference>
<dbReference type="Pfam" id="PF24237">
    <property type="entry name" value="INO80E"/>
    <property type="match status" value="1"/>
</dbReference>
<keyword evidence="5" id="KW-0862">Zinc</keyword>
<dbReference type="Pfam" id="PF21816">
    <property type="entry name" value="Zap1_zf1"/>
    <property type="match status" value="1"/>
</dbReference>
<comment type="subcellular location">
    <subcellularLocation>
        <location evidence="1">Nucleus</location>
    </subcellularLocation>
</comment>
<reference evidence="11 12" key="1">
    <citation type="submission" date="2016-07" db="EMBL/GenBank/DDBJ databases">
        <title>Pervasive Adenine N6-methylation of Active Genes in Fungi.</title>
        <authorList>
            <consortium name="DOE Joint Genome Institute"/>
            <person name="Mondo S.J."/>
            <person name="Dannebaum R.O."/>
            <person name="Kuo R.C."/>
            <person name="Labutti K."/>
            <person name="Haridas S."/>
            <person name="Kuo A."/>
            <person name="Salamov A."/>
            <person name="Ahrendt S.R."/>
            <person name="Lipzen A."/>
            <person name="Sullivan W."/>
            <person name="Andreopoulos W.B."/>
            <person name="Clum A."/>
            <person name="Lindquist E."/>
            <person name="Daum C."/>
            <person name="Ramamoorthy G.K."/>
            <person name="Gryganskyi A."/>
            <person name="Culley D."/>
            <person name="Magnuson J.K."/>
            <person name="James T.Y."/>
            <person name="O'Malley M.A."/>
            <person name="Stajich J.E."/>
            <person name="Spatafora J.W."/>
            <person name="Visel A."/>
            <person name="Grigoriev I.V."/>
        </authorList>
    </citation>
    <scope>NUCLEOTIDE SEQUENCE [LARGE SCALE GENOMIC DNA]</scope>
    <source>
        <strain evidence="11 12">NRRL 3301</strain>
    </source>
</reference>